<evidence type="ECO:0000313" key="1">
    <source>
        <dbReference type="EMBL" id="KLN62411.1"/>
    </source>
</evidence>
<dbReference type="Gene3D" id="3.40.50.1000">
    <property type="entry name" value="HAD superfamily/HAD-like"/>
    <property type="match status" value="1"/>
</dbReference>
<dbReference type="SUPFAM" id="SSF56784">
    <property type="entry name" value="HAD-like"/>
    <property type="match status" value="1"/>
</dbReference>
<proteinExistence type="predicted"/>
<dbReference type="Gene3D" id="1.10.150.450">
    <property type="match status" value="1"/>
</dbReference>
<comment type="caution">
    <text evidence="1">The sequence shown here is derived from an EMBL/GenBank/DDBJ whole genome shotgun (WGS) entry which is preliminary data.</text>
</comment>
<sequence>MYDSLEAAKMASLDDRDVWLFDLDNTLYPASSNLFGQIEQRMGSFIQEFLDLDPIAAKKVQKDYFHRYGTTLKGLMVNHNLAPDRYLNYVHDIDFDVISPNAALNQALSDLPGRKLIFTNASNIHASNVMERLGVSHHFEGIYDIADADYIPKPAQFPYDDIIKRHNINPKRSVFFEDSAKNLKPAAEMGMTTVWVKTDTDWASVGATDDEGKVADFIHHHTDNLVKWLNAL</sequence>
<accession>A0A0H2MJS0</accession>
<dbReference type="PANTHER" id="PTHR12725:SF117">
    <property type="entry name" value="HALOACID DEHALOGENASE-LIKE HYDROLASE"/>
    <property type="match status" value="1"/>
</dbReference>
<gene>
    <name evidence="1" type="ORF">WH96_02600</name>
</gene>
<keyword evidence="2" id="KW-1185">Reference proteome</keyword>
<dbReference type="GO" id="GO:0016787">
    <property type="term" value="F:hydrolase activity"/>
    <property type="evidence" value="ECO:0007669"/>
    <property type="project" value="UniProtKB-KW"/>
</dbReference>
<dbReference type="SFLD" id="SFLDS00003">
    <property type="entry name" value="Haloacid_Dehalogenase"/>
    <property type="match status" value="1"/>
</dbReference>
<organism evidence="1 2">
    <name type="scientific">Kiloniella spongiae</name>
    <dbReference type="NCBI Taxonomy" id="1489064"/>
    <lineage>
        <taxon>Bacteria</taxon>
        <taxon>Pseudomonadati</taxon>
        <taxon>Pseudomonadota</taxon>
        <taxon>Alphaproteobacteria</taxon>
        <taxon>Rhodospirillales</taxon>
        <taxon>Kiloniellaceae</taxon>
        <taxon>Kiloniella</taxon>
    </lineage>
</organism>
<keyword evidence="1" id="KW-0378">Hydrolase</keyword>
<dbReference type="AlphaFoldDB" id="A0A0H2MJS0"/>
<dbReference type="InterPro" id="IPR006439">
    <property type="entry name" value="HAD-SF_hydro_IA"/>
</dbReference>
<dbReference type="PATRIC" id="fig|1489064.4.peg.1447"/>
<dbReference type="SFLD" id="SFLDG01132">
    <property type="entry name" value="C1.5.3:_5'-Nucleotidase_Like"/>
    <property type="match status" value="1"/>
</dbReference>
<dbReference type="InterPro" id="IPR036412">
    <property type="entry name" value="HAD-like_sf"/>
</dbReference>
<dbReference type="NCBIfam" id="TIGR01993">
    <property type="entry name" value="Pyr-5-nucltdase"/>
    <property type="match status" value="1"/>
</dbReference>
<dbReference type="InterPro" id="IPR010237">
    <property type="entry name" value="Pyr-5-nucltdase"/>
</dbReference>
<dbReference type="InterPro" id="IPR023214">
    <property type="entry name" value="HAD_sf"/>
</dbReference>
<evidence type="ECO:0000313" key="2">
    <source>
        <dbReference type="Proteomes" id="UP000035444"/>
    </source>
</evidence>
<reference evidence="1 2" key="1">
    <citation type="submission" date="2015-03" db="EMBL/GenBank/DDBJ databases">
        <title>Genome Sequence of Kiloniella spongiae MEBiC09566, isolated from a marine sponge.</title>
        <authorList>
            <person name="Shao Z."/>
            <person name="Wang L."/>
            <person name="Li X."/>
        </authorList>
    </citation>
    <scope>NUCLEOTIDE SEQUENCE [LARGE SCALE GENOMIC DNA]</scope>
    <source>
        <strain evidence="1 2">MEBiC09566</strain>
    </source>
</reference>
<protein>
    <submittedName>
        <fullName evidence="1">HAD family hydrolase</fullName>
    </submittedName>
</protein>
<dbReference type="Pfam" id="PF00702">
    <property type="entry name" value="Hydrolase"/>
    <property type="match status" value="1"/>
</dbReference>
<dbReference type="PANTHER" id="PTHR12725">
    <property type="entry name" value="HALOACID DEHALOGENASE-LIKE HYDROLASE"/>
    <property type="match status" value="1"/>
</dbReference>
<dbReference type="SFLD" id="SFLDG01129">
    <property type="entry name" value="C1.5:_HAD__Beta-PGM__Phosphata"/>
    <property type="match status" value="1"/>
</dbReference>
<name>A0A0H2MJS0_9PROT</name>
<dbReference type="STRING" id="1489064.WH96_02600"/>
<dbReference type="Proteomes" id="UP000035444">
    <property type="component" value="Unassembled WGS sequence"/>
</dbReference>
<dbReference type="EMBL" id="LAQL01000002">
    <property type="protein sequence ID" value="KLN62411.1"/>
    <property type="molecule type" value="Genomic_DNA"/>
</dbReference>
<dbReference type="RefSeq" id="WP_047762533.1">
    <property type="nucleotide sequence ID" value="NZ_LAQL01000002.1"/>
</dbReference>
<dbReference type="NCBIfam" id="TIGR01509">
    <property type="entry name" value="HAD-SF-IA-v3"/>
    <property type="match status" value="1"/>
</dbReference>